<gene>
    <name evidence="1" type="ORF">MM415A04854_0002</name>
    <name evidence="2" type="ORF">MM415B05430_0004</name>
</gene>
<dbReference type="EMBL" id="MT141689">
    <property type="protein sequence ID" value="QJA69239.1"/>
    <property type="molecule type" value="Genomic_DNA"/>
</dbReference>
<accession>A0A6M3JGC8</accession>
<protein>
    <submittedName>
        <fullName evidence="1">Uncharacterized protein</fullName>
    </submittedName>
</protein>
<name>A0A6M3JGC8_9ZZZZ</name>
<reference evidence="1" key="1">
    <citation type="submission" date="2020-03" db="EMBL/GenBank/DDBJ databases">
        <title>The deep terrestrial virosphere.</title>
        <authorList>
            <person name="Holmfeldt K."/>
            <person name="Nilsson E."/>
            <person name="Simone D."/>
            <person name="Lopez-Fernandez M."/>
            <person name="Wu X."/>
            <person name="de Brujin I."/>
            <person name="Lundin D."/>
            <person name="Andersson A."/>
            <person name="Bertilsson S."/>
            <person name="Dopson M."/>
        </authorList>
    </citation>
    <scope>NUCLEOTIDE SEQUENCE</scope>
    <source>
        <strain evidence="1">MM415A04854</strain>
        <strain evidence="2">MM415B05430</strain>
    </source>
</reference>
<proteinExistence type="predicted"/>
<evidence type="ECO:0000313" key="2">
    <source>
        <dbReference type="EMBL" id="QJA95359.1"/>
    </source>
</evidence>
<dbReference type="AlphaFoldDB" id="A0A6M3JGC8"/>
<evidence type="ECO:0000313" key="1">
    <source>
        <dbReference type="EMBL" id="QJA69239.1"/>
    </source>
</evidence>
<sequence>MNRQEYLENEGHHIKEDAQDYSDICICGHNIQEHEAVMDCKCYVYGCDCEGFEARE</sequence>
<organism evidence="1">
    <name type="scientific">viral metagenome</name>
    <dbReference type="NCBI Taxonomy" id="1070528"/>
    <lineage>
        <taxon>unclassified sequences</taxon>
        <taxon>metagenomes</taxon>
        <taxon>organismal metagenomes</taxon>
    </lineage>
</organism>
<dbReference type="EMBL" id="MT143308">
    <property type="protein sequence ID" value="QJA95359.1"/>
    <property type="molecule type" value="Genomic_DNA"/>
</dbReference>